<protein>
    <submittedName>
        <fullName evidence="1">Uncharacterized protein</fullName>
    </submittedName>
</protein>
<sequence length="552" mass="58893">MSDRRPEHQPEHPYSRSTTRPGRSAVPAVTSPPQRAAAGARSVTSPALQRHSENAGRHFELPPLPPASSLTGGSFSPSTTRIGGVSSILNPPLVEEAPQGLRRRVSQLESPSTSTRSLPPIFTGYQAPQRINTVSSAFPAPSPSSQYAVPVEPQPRRILTPRSPSLHRAASLGQLNPSNATIDAQRVPFPGSPRSRAYAIEPGTSGAPPLPTPPAALRSAYGFPAPTAPLDAARRGSTGTARTRNLSPSASPTTSYSSYSQAEQTSPASQYVSGSYNTTAGAENHRPMGIPISSSGGQNVYQMMTLETTSGTVQLPVDVQAASRVADEKRRRNAGASARFRQRRKEKEREASTTIGKLEQQVREMSEDADFYRRERDFLAGILNHVPGGERHFPRPTSPRRRRSSAMALPGQIGTGSLTFPTEEELTIQSPGEGRNVRRRTATMSLPPPPQPTTPGLGGTSGPPSYGQRPYATPLAPQPPPASHNTQYIQAPSPIARATASLLAPMTPGHSTQQTPTGPPQSLQLMPQAGPWNPYPPERRPSGPPNQPRGGR</sequence>
<keyword evidence="2" id="KW-1185">Reference proteome</keyword>
<organism evidence="1 2">
    <name type="scientific">Vermiconidia calcicola</name>
    <dbReference type="NCBI Taxonomy" id="1690605"/>
    <lineage>
        <taxon>Eukaryota</taxon>
        <taxon>Fungi</taxon>
        <taxon>Dikarya</taxon>
        <taxon>Ascomycota</taxon>
        <taxon>Pezizomycotina</taxon>
        <taxon>Dothideomycetes</taxon>
        <taxon>Dothideomycetidae</taxon>
        <taxon>Mycosphaerellales</taxon>
        <taxon>Extremaceae</taxon>
        <taxon>Vermiconidia</taxon>
    </lineage>
</organism>
<gene>
    <name evidence="1" type="ORF">LTR37_014884</name>
</gene>
<reference evidence="1" key="1">
    <citation type="submission" date="2023-07" db="EMBL/GenBank/DDBJ databases">
        <title>Black Yeasts Isolated from many extreme environments.</title>
        <authorList>
            <person name="Coleine C."/>
            <person name="Stajich J.E."/>
            <person name="Selbmann L."/>
        </authorList>
    </citation>
    <scope>NUCLEOTIDE SEQUENCE</scope>
    <source>
        <strain evidence="1">CCFEE 5714</strain>
    </source>
</reference>
<name>A0ACC3MS69_9PEZI</name>
<evidence type="ECO:0000313" key="1">
    <source>
        <dbReference type="EMBL" id="KAK3702418.1"/>
    </source>
</evidence>
<accession>A0ACC3MS69</accession>
<dbReference type="Proteomes" id="UP001281147">
    <property type="component" value="Unassembled WGS sequence"/>
</dbReference>
<evidence type="ECO:0000313" key="2">
    <source>
        <dbReference type="Proteomes" id="UP001281147"/>
    </source>
</evidence>
<proteinExistence type="predicted"/>
<comment type="caution">
    <text evidence="1">The sequence shown here is derived from an EMBL/GenBank/DDBJ whole genome shotgun (WGS) entry which is preliminary data.</text>
</comment>
<dbReference type="EMBL" id="JAUTXU010000161">
    <property type="protein sequence ID" value="KAK3702418.1"/>
    <property type="molecule type" value="Genomic_DNA"/>
</dbReference>